<evidence type="ECO:0008006" key="3">
    <source>
        <dbReference type="Google" id="ProtNLM"/>
    </source>
</evidence>
<gene>
    <name evidence="2" type="ORF">AVDCRST_MAG33-1025</name>
</gene>
<evidence type="ECO:0000256" key="1">
    <source>
        <dbReference type="SAM" id="MobiDB-lite"/>
    </source>
</evidence>
<sequence>MSDREHPHRDPAESGRSNRFTRRRTVQAAGGAALLPLLAPRLAAGNGQAAQGTPPGGTPAAGTPSAGQALPMEESIDAAFRFIAMSIDAGGTGGPRLARSYFGGPLGDDGFDVAFVYDNALAIISLVGRGEDADLERATALADGILFAQETDPEGDGRIRDGYTPDPFVTPEGTANIAFSFGQSGTSVGNMAWAAMALCHVATVVEGDVRDRAITGAVTLATWVEDNAYDETGPGGYRFGLLPDGPLSVKSIEHNTDLVALFAMLDALGAPVPDGTPAWADRRAHALGLVEAMWNADEGYFWTGTTEDLATPNPAPIPEDAQTWTYLALLDDRYAGSIDWCADNLAASDGAFTGVSFSDADTSRVWFEGTAHLAAALFARDAEGDADAAGAYLDTIRLAQVAAPNADGEGIVAASEELDTGFGFSYFPSRHLGATAWYLMAALGVNPFVLPGED</sequence>
<accession>A0A6J4ULR7</accession>
<feature type="region of interest" description="Disordered" evidence="1">
    <location>
        <begin position="1"/>
        <end position="22"/>
    </location>
</feature>
<organism evidence="2">
    <name type="scientific">uncultured Thermomicrobiales bacterium</name>
    <dbReference type="NCBI Taxonomy" id="1645740"/>
    <lineage>
        <taxon>Bacteria</taxon>
        <taxon>Pseudomonadati</taxon>
        <taxon>Thermomicrobiota</taxon>
        <taxon>Thermomicrobia</taxon>
        <taxon>Thermomicrobiales</taxon>
        <taxon>environmental samples</taxon>
    </lineage>
</organism>
<feature type="compositionally biased region" description="Basic and acidic residues" evidence="1">
    <location>
        <begin position="1"/>
        <end position="13"/>
    </location>
</feature>
<evidence type="ECO:0000313" key="2">
    <source>
        <dbReference type="EMBL" id="CAA9552801.1"/>
    </source>
</evidence>
<protein>
    <recommendedName>
        <fullName evidence="3">Tat pathway signal sequence domain protein</fullName>
    </recommendedName>
</protein>
<name>A0A6J4ULR7_9BACT</name>
<dbReference type="AlphaFoldDB" id="A0A6J4ULR7"/>
<proteinExistence type="predicted"/>
<reference evidence="2" key="1">
    <citation type="submission" date="2020-02" db="EMBL/GenBank/DDBJ databases">
        <authorList>
            <person name="Meier V. D."/>
        </authorList>
    </citation>
    <scope>NUCLEOTIDE SEQUENCE</scope>
    <source>
        <strain evidence="2">AVDCRST_MAG33</strain>
    </source>
</reference>
<dbReference type="InterPro" id="IPR006311">
    <property type="entry name" value="TAT_signal"/>
</dbReference>
<dbReference type="EMBL" id="CADCWK010000094">
    <property type="protein sequence ID" value="CAA9552801.1"/>
    <property type="molecule type" value="Genomic_DNA"/>
</dbReference>
<dbReference type="PROSITE" id="PS51318">
    <property type="entry name" value="TAT"/>
    <property type="match status" value="1"/>
</dbReference>
<feature type="region of interest" description="Disordered" evidence="1">
    <location>
        <begin position="46"/>
        <end position="68"/>
    </location>
</feature>